<dbReference type="Gene3D" id="3.10.310.10">
    <property type="entry name" value="Diaminopimelate Epimerase, Chain A, domain 1"/>
    <property type="match status" value="1"/>
</dbReference>
<dbReference type="InParanoid" id="A0A0D0C6V3"/>
<reference evidence="4 5" key="1">
    <citation type="submission" date="2014-04" db="EMBL/GenBank/DDBJ databases">
        <authorList>
            <consortium name="DOE Joint Genome Institute"/>
            <person name="Kuo A."/>
            <person name="Kohler A."/>
            <person name="Jargeat P."/>
            <person name="Nagy L.G."/>
            <person name="Floudas D."/>
            <person name="Copeland A."/>
            <person name="Barry K.W."/>
            <person name="Cichocki N."/>
            <person name="Veneault-Fourrey C."/>
            <person name="LaButti K."/>
            <person name="Lindquist E.A."/>
            <person name="Lipzen A."/>
            <person name="Lundell T."/>
            <person name="Morin E."/>
            <person name="Murat C."/>
            <person name="Sun H."/>
            <person name="Tunlid A."/>
            <person name="Henrissat B."/>
            <person name="Grigoriev I.V."/>
            <person name="Hibbett D.S."/>
            <person name="Martin F."/>
            <person name="Nordberg H.P."/>
            <person name="Cantor M.N."/>
            <person name="Hua S.X."/>
        </authorList>
    </citation>
    <scope>NUCLEOTIDE SEQUENCE [LARGE SCALE GENOMIC DNA]</scope>
    <source>
        <strain evidence="4 5">Ve08.2h10</strain>
    </source>
</reference>
<dbReference type="GO" id="GO:0016853">
    <property type="term" value="F:isomerase activity"/>
    <property type="evidence" value="ECO:0007669"/>
    <property type="project" value="UniProtKB-KW"/>
</dbReference>
<dbReference type="EMBL" id="KN826471">
    <property type="protein sequence ID" value="KIK78797.1"/>
    <property type="molecule type" value="Genomic_DNA"/>
</dbReference>
<dbReference type="STRING" id="930991.A0A0D0C6V3"/>
<evidence type="ECO:0000256" key="2">
    <source>
        <dbReference type="ARBA" id="ARBA00023235"/>
    </source>
</evidence>
<dbReference type="PANTHER" id="PTHR13774:SF17">
    <property type="entry name" value="PHENAZINE BIOSYNTHESIS-LIKE DOMAIN-CONTAINING PROTEIN"/>
    <property type="match status" value="1"/>
</dbReference>
<dbReference type="SUPFAM" id="SSF54506">
    <property type="entry name" value="Diaminopimelate epimerase-like"/>
    <property type="match status" value="1"/>
</dbReference>
<feature type="region of interest" description="Disordered" evidence="3">
    <location>
        <begin position="40"/>
        <end position="64"/>
    </location>
</feature>
<keyword evidence="5" id="KW-1185">Reference proteome</keyword>
<accession>A0A0D0C6V3</accession>
<comment type="similarity">
    <text evidence="1">Belongs to the PhzF family.</text>
</comment>
<dbReference type="AlphaFoldDB" id="A0A0D0C6V3"/>
<dbReference type="InterPro" id="IPR003719">
    <property type="entry name" value="Phenazine_PhzF-like"/>
</dbReference>
<proteinExistence type="inferred from homology"/>
<evidence type="ECO:0000256" key="1">
    <source>
        <dbReference type="ARBA" id="ARBA00008270"/>
    </source>
</evidence>
<dbReference type="HOGENOM" id="CLU_1409208_0_0_1"/>
<dbReference type="PANTHER" id="PTHR13774">
    <property type="entry name" value="PHENAZINE BIOSYNTHESIS PROTEIN"/>
    <property type="match status" value="1"/>
</dbReference>
<dbReference type="GO" id="GO:0005737">
    <property type="term" value="C:cytoplasm"/>
    <property type="evidence" value="ECO:0007669"/>
    <property type="project" value="TreeGrafter"/>
</dbReference>
<keyword evidence="2" id="KW-0413">Isomerase</keyword>
<sequence length="193" mass="21164">MFATTKAILLDSLPRVKGTYAREETVIRFRTATGTIVSARAMPSPSSPANKDDDEDDDGEFYALGPQQGKTKTALGLKFVDRGAGDLEIGPFGVIILTHLTPDRDYIFVSRVFVSNDGFIEDHVYGSAHTFIVSYYASFPQSRVKAGQEVYARQVSPRGGDLWVILDEEKGVADVRTMVPPRGRSVLGVDSSW</sequence>
<evidence type="ECO:0000313" key="5">
    <source>
        <dbReference type="Proteomes" id="UP000054538"/>
    </source>
</evidence>
<protein>
    <submittedName>
        <fullName evidence="4">Uncharacterized protein</fullName>
    </submittedName>
</protein>
<name>A0A0D0C6V3_9AGAM</name>
<evidence type="ECO:0000256" key="3">
    <source>
        <dbReference type="SAM" id="MobiDB-lite"/>
    </source>
</evidence>
<evidence type="ECO:0000313" key="4">
    <source>
        <dbReference type="EMBL" id="KIK78797.1"/>
    </source>
</evidence>
<reference evidence="5" key="2">
    <citation type="submission" date="2015-01" db="EMBL/GenBank/DDBJ databases">
        <title>Evolutionary Origins and Diversification of the Mycorrhizal Mutualists.</title>
        <authorList>
            <consortium name="DOE Joint Genome Institute"/>
            <consortium name="Mycorrhizal Genomics Consortium"/>
            <person name="Kohler A."/>
            <person name="Kuo A."/>
            <person name="Nagy L.G."/>
            <person name="Floudas D."/>
            <person name="Copeland A."/>
            <person name="Barry K.W."/>
            <person name="Cichocki N."/>
            <person name="Veneault-Fourrey C."/>
            <person name="LaButti K."/>
            <person name="Lindquist E.A."/>
            <person name="Lipzen A."/>
            <person name="Lundell T."/>
            <person name="Morin E."/>
            <person name="Murat C."/>
            <person name="Riley R."/>
            <person name="Ohm R."/>
            <person name="Sun H."/>
            <person name="Tunlid A."/>
            <person name="Henrissat B."/>
            <person name="Grigoriev I.V."/>
            <person name="Hibbett D.S."/>
            <person name="Martin F."/>
        </authorList>
    </citation>
    <scope>NUCLEOTIDE SEQUENCE [LARGE SCALE GENOMIC DNA]</scope>
    <source>
        <strain evidence="5">Ve08.2h10</strain>
    </source>
</reference>
<gene>
    <name evidence="4" type="ORF">PAXRUDRAFT_16677</name>
</gene>
<organism evidence="4 5">
    <name type="scientific">Paxillus rubicundulus Ve08.2h10</name>
    <dbReference type="NCBI Taxonomy" id="930991"/>
    <lineage>
        <taxon>Eukaryota</taxon>
        <taxon>Fungi</taxon>
        <taxon>Dikarya</taxon>
        <taxon>Basidiomycota</taxon>
        <taxon>Agaricomycotina</taxon>
        <taxon>Agaricomycetes</taxon>
        <taxon>Agaricomycetidae</taxon>
        <taxon>Boletales</taxon>
        <taxon>Paxilineae</taxon>
        <taxon>Paxillaceae</taxon>
        <taxon>Paxillus</taxon>
    </lineage>
</organism>
<dbReference type="Proteomes" id="UP000054538">
    <property type="component" value="Unassembled WGS sequence"/>
</dbReference>
<dbReference type="OrthoDB" id="75169at2759"/>